<accession>A0A1G8WFF6</accession>
<organism evidence="2 3">
    <name type="scientific">Ferrimonas sediminum</name>
    <dbReference type="NCBI Taxonomy" id="718193"/>
    <lineage>
        <taxon>Bacteria</taxon>
        <taxon>Pseudomonadati</taxon>
        <taxon>Pseudomonadota</taxon>
        <taxon>Gammaproteobacteria</taxon>
        <taxon>Alteromonadales</taxon>
        <taxon>Ferrimonadaceae</taxon>
        <taxon>Ferrimonas</taxon>
    </lineage>
</organism>
<protein>
    <submittedName>
        <fullName evidence="2">Uncharacterized protein</fullName>
    </submittedName>
</protein>
<evidence type="ECO:0000313" key="3">
    <source>
        <dbReference type="Proteomes" id="UP000199527"/>
    </source>
</evidence>
<keyword evidence="1" id="KW-0812">Transmembrane</keyword>
<keyword evidence="1" id="KW-0472">Membrane</keyword>
<evidence type="ECO:0000313" key="2">
    <source>
        <dbReference type="EMBL" id="SDJ77028.1"/>
    </source>
</evidence>
<dbReference type="EMBL" id="FNEM01000013">
    <property type="protein sequence ID" value="SDJ77028.1"/>
    <property type="molecule type" value="Genomic_DNA"/>
</dbReference>
<keyword evidence="1" id="KW-1133">Transmembrane helix</keyword>
<sequence length="55" mass="6488">MEFTIFCIIAYTAYIVYKKPHKQKLADRLLFTCLGLGLFTWVMMSWGYLMPVGNY</sequence>
<evidence type="ECO:0000256" key="1">
    <source>
        <dbReference type="SAM" id="Phobius"/>
    </source>
</evidence>
<gene>
    <name evidence="2" type="ORF">SAMN04488540_11349</name>
</gene>
<reference evidence="3" key="1">
    <citation type="submission" date="2016-10" db="EMBL/GenBank/DDBJ databases">
        <authorList>
            <person name="Varghese N."/>
            <person name="Submissions S."/>
        </authorList>
    </citation>
    <scope>NUCLEOTIDE SEQUENCE [LARGE SCALE GENOMIC DNA]</scope>
    <source>
        <strain evidence="3">DSM 23317</strain>
    </source>
</reference>
<keyword evidence="3" id="KW-1185">Reference proteome</keyword>
<dbReference type="Proteomes" id="UP000199527">
    <property type="component" value="Unassembled WGS sequence"/>
</dbReference>
<feature type="transmembrane region" description="Helical" evidence="1">
    <location>
        <begin position="29"/>
        <end position="49"/>
    </location>
</feature>
<dbReference type="AlphaFoldDB" id="A0A1G8WFF6"/>
<name>A0A1G8WFF6_9GAMM</name>
<proteinExistence type="predicted"/>